<protein>
    <submittedName>
        <fullName evidence="1">Uncharacterized protein</fullName>
    </submittedName>
</protein>
<sequence>MPPTSAARKAQQAQEPNRRTSIRQARTTNTRPQNYYARPFGSFGAPVDEPVDDSPPGFFPAIQYFTDAVTALPKEVMAHFTLMKEVEAKIHGPTQALARLSETILKMPVPPRRNQQPSAQALLSFTATNSANTSTNGSVINGSMPVLPPQQASDGLEPPTSVPQIDGQADLARRHAFQDLRVVVHNMIANLDEKNVVMAEANRALAQQLARVDHVIPHVEGEISEEARFGSLSHWAYADNRLKKQAQPAAHERSRRDVAATNSLAAAAAAMHDADIAAARGEPRREAKKSRHHVDSDFDDKAPKRPGPGKGRKAADALEPKGLGITNGAVQPAKRRKTEKAMAAAPAMERQLSGLKSGRGGKGSPRSTPAAETAKKKAGNTKATAPVVLPAKKRNTGLGSGANSPQMASSPLVSSFALARENSTGRPGTSSRNRQNSSSLLQNALNVDTKPVSRPASAADNRSVNGHAVAENGSHKGSIAGSATAGSAAQARADHDDDRMDIDDRTSNVKNEDLDAATREDGSGSASKTGTPLVGGEPMARGRSVRGGGRKKDAQHDKEDSSEPGYQGVGRSKSQRSRSKDSSHRKRESGAHILKQIASFNRSPVQSRRGLGSDVESIDGEQRERDEEGAQESRELDRDDDGVGLAVLESRRSREPRATSTRSRRNEAEDRDRDRDRHHSRPAPAALAQDAEQNLDDTLDAEEDFELQQAPDTDAYGAGTRGGVADEEVEVEEVDPEAELELEEDEDEPRYCYCGKGSFGEMIACDNEACVREWFHLGCVGLAEPPADNGEFSVPPSPPLSFLLQLTRGYSQVVLSGLRPSA</sequence>
<proteinExistence type="predicted"/>
<evidence type="ECO:0000313" key="1">
    <source>
        <dbReference type="EMBL" id="KAK8215273.1"/>
    </source>
</evidence>
<gene>
    <name evidence="1" type="ORF">M8818_001894</name>
</gene>
<reference evidence="1" key="1">
    <citation type="submission" date="2024-02" db="EMBL/GenBank/DDBJ databases">
        <title>Metagenome Assembled Genome of Zalaria obscura JY119.</title>
        <authorList>
            <person name="Vighnesh L."/>
            <person name="Jagadeeshwari U."/>
            <person name="Venkata Ramana C."/>
            <person name="Sasikala C."/>
        </authorList>
    </citation>
    <scope>NUCLEOTIDE SEQUENCE</scope>
    <source>
        <strain evidence="1">JY119</strain>
    </source>
</reference>
<accession>A0ACC3SKB2</accession>
<evidence type="ECO:0000313" key="2">
    <source>
        <dbReference type="Proteomes" id="UP001320706"/>
    </source>
</evidence>
<organism evidence="1 2">
    <name type="scientific">Zalaria obscura</name>
    <dbReference type="NCBI Taxonomy" id="2024903"/>
    <lineage>
        <taxon>Eukaryota</taxon>
        <taxon>Fungi</taxon>
        <taxon>Dikarya</taxon>
        <taxon>Ascomycota</taxon>
        <taxon>Pezizomycotina</taxon>
        <taxon>Dothideomycetes</taxon>
        <taxon>Dothideomycetidae</taxon>
        <taxon>Dothideales</taxon>
        <taxon>Zalariaceae</taxon>
        <taxon>Zalaria</taxon>
    </lineage>
</organism>
<comment type="caution">
    <text evidence="1">The sequence shown here is derived from an EMBL/GenBank/DDBJ whole genome shotgun (WGS) entry which is preliminary data.</text>
</comment>
<keyword evidence="2" id="KW-1185">Reference proteome</keyword>
<name>A0ACC3SKB2_9PEZI</name>
<dbReference type="EMBL" id="JAMKPW020000008">
    <property type="protein sequence ID" value="KAK8215273.1"/>
    <property type="molecule type" value="Genomic_DNA"/>
</dbReference>
<dbReference type="Proteomes" id="UP001320706">
    <property type="component" value="Unassembled WGS sequence"/>
</dbReference>